<keyword evidence="2" id="KW-1133">Transmembrane helix</keyword>
<organism evidence="3 4">
    <name type="scientific">Solimonas marina</name>
    <dbReference type="NCBI Taxonomy" id="2714601"/>
    <lineage>
        <taxon>Bacteria</taxon>
        <taxon>Pseudomonadati</taxon>
        <taxon>Pseudomonadota</taxon>
        <taxon>Gammaproteobacteria</taxon>
        <taxon>Nevskiales</taxon>
        <taxon>Nevskiaceae</taxon>
        <taxon>Solimonas</taxon>
    </lineage>
</organism>
<feature type="region of interest" description="Disordered" evidence="1">
    <location>
        <begin position="658"/>
        <end position="683"/>
    </location>
</feature>
<evidence type="ECO:0000313" key="4">
    <source>
        <dbReference type="Proteomes" id="UP000653472"/>
    </source>
</evidence>
<evidence type="ECO:0000256" key="2">
    <source>
        <dbReference type="SAM" id="Phobius"/>
    </source>
</evidence>
<dbReference type="EMBL" id="JAAVXB010000015">
    <property type="protein sequence ID" value="NKF24473.1"/>
    <property type="molecule type" value="Genomic_DNA"/>
</dbReference>
<comment type="caution">
    <text evidence="3">The sequence shown here is derived from an EMBL/GenBank/DDBJ whole genome shotgun (WGS) entry which is preliminary data.</text>
</comment>
<gene>
    <name evidence="3" type="ORF">G7Y82_19350</name>
</gene>
<proteinExistence type="predicted"/>
<evidence type="ECO:0000256" key="1">
    <source>
        <dbReference type="SAM" id="MobiDB-lite"/>
    </source>
</evidence>
<feature type="compositionally biased region" description="Polar residues" evidence="1">
    <location>
        <begin position="669"/>
        <end position="683"/>
    </location>
</feature>
<feature type="transmembrane region" description="Helical" evidence="2">
    <location>
        <begin position="45"/>
        <end position="61"/>
    </location>
</feature>
<evidence type="ECO:0000313" key="3">
    <source>
        <dbReference type="EMBL" id="NKF24473.1"/>
    </source>
</evidence>
<name>A0A970B806_9GAMM</name>
<keyword evidence="2" id="KW-0472">Membrane</keyword>
<sequence length="683" mass="75005">MTDSLLARLESRRRAAQRRLLLNDLSRAVPPLLAIAFIAQWLEGPLAIVIVVPLLLMLAFVERRRLARFDTRWLARQLDAQWPQLEDSSALLLVDTQTTGPLIALQRERLRARLAERTLPDLRPPWPARRVAVAAALSLLVAGLFAWQPWRGHVLHGGAAAPAVGADGLAAGLRITPPTYTGVAAFRATSAEASFPAGSMVRWQLRFAHAPSAVTLRLRDGQAVPLQRDGDAWQGEQVIAASTLYRIDAPGSGVDAQRLYRLEARPDLPPQITVRAPDKTLNLLEKDQKQWQLAFAAHDDYGLGEAQLSISHAQGTGELIKVTEQTVTLKGDGDAHDREYRDTLDLTKLGFEQGDDLIVRLSVADNRQPTPNLSRSASFILRWPAEDDDESVGMEGLVGKAMPAYFRSERQIIIDTEALLAQQEQLSTAAYAKRANAIGDDQKLLRLRYGRFLGEETEGGPHDEDHDDHEGPPPPDAARAVEQEYGHVHDIAEAATLFDEPTKQLLRRALNEMWSAEGLLRTAQLPEALPHEHRALEAIKQVQQSTRIYLARAGLDLPPIDPKRRLTGDRSGLVNPPASPIGSGDGEAQAVVDAWRALQTGQPVDAAALDTWLRAHPQHGDVALDVLRAADELRRTPDCAACRQRLAARLWPLLPTPPTALQPRAAPDAQTQAYRQALQGATP</sequence>
<feature type="compositionally biased region" description="Basic and acidic residues" evidence="1">
    <location>
        <begin position="459"/>
        <end position="471"/>
    </location>
</feature>
<feature type="region of interest" description="Disordered" evidence="1">
    <location>
        <begin position="566"/>
        <end position="586"/>
    </location>
</feature>
<dbReference type="AlphaFoldDB" id="A0A970B806"/>
<feature type="region of interest" description="Disordered" evidence="1">
    <location>
        <begin position="454"/>
        <end position="478"/>
    </location>
</feature>
<reference evidence="3" key="1">
    <citation type="submission" date="2020-03" db="EMBL/GenBank/DDBJ databases">
        <title>Solimonas marina sp. nov., isolated from deep seawater of the Pacific Ocean.</title>
        <authorList>
            <person name="Liu X."/>
            <person name="Lai Q."/>
            <person name="Sun F."/>
            <person name="Gai Y."/>
            <person name="Li G."/>
            <person name="Shao Z."/>
        </authorList>
    </citation>
    <scope>NUCLEOTIDE SEQUENCE</scope>
    <source>
        <strain evidence="3">C16B3</strain>
    </source>
</reference>
<dbReference type="RefSeq" id="WP_168149776.1">
    <property type="nucleotide sequence ID" value="NZ_JAAVXB010000015.1"/>
</dbReference>
<protein>
    <submittedName>
        <fullName evidence="3">DUF4175 domain-containing protein</fullName>
    </submittedName>
</protein>
<feature type="transmembrane region" description="Helical" evidence="2">
    <location>
        <begin position="20"/>
        <end position="39"/>
    </location>
</feature>
<accession>A0A970B806</accession>
<keyword evidence="4" id="KW-1185">Reference proteome</keyword>
<keyword evidence="2" id="KW-0812">Transmembrane</keyword>
<dbReference type="Proteomes" id="UP000653472">
    <property type="component" value="Unassembled WGS sequence"/>
</dbReference>
<feature type="transmembrane region" description="Helical" evidence="2">
    <location>
        <begin position="131"/>
        <end position="150"/>
    </location>
</feature>